<reference evidence="3 4" key="2">
    <citation type="journal article" date="2011" name="J. Bacteriol.">
        <title>Complete genome sequence of the anaerobic, halophilic alkalithermophile Natranaerobius thermophilus JW/NM-WN-LF.</title>
        <authorList>
            <person name="Zhao B."/>
            <person name="Mesbah N.M."/>
            <person name="Dalin E."/>
            <person name="Goodwin L."/>
            <person name="Nolan M."/>
            <person name="Pitluck S."/>
            <person name="Chertkov O."/>
            <person name="Brettin T.S."/>
            <person name="Han J."/>
            <person name="Larimer F.W."/>
            <person name="Land M.L."/>
            <person name="Hauser L."/>
            <person name="Kyrpides N."/>
            <person name="Wiegel J."/>
        </authorList>
    </citation>
    <scope>NUCLEOTIDE SEQUENCE [LARGE SCALE GENOMIC DNA]</scope>
    <source>
        <strain evidence="4">ATCC BAA-1301 / DSM 18059 / JW/NM-WN-LF</strain>
    </source>
</reference>
<evidence type="ECO:0000256" key="2">
    <source>
        <dbReference type="HAMAP-Rule" id="MF_01074"/>
    </source>
</evidence>
<evidence type="ECO:0000313" key="3">
    <source>
        <dbReference type="EMBL" id="ACB86411.1"/>
    </source>
</evidence>
<comment type="catalytic activity">
    <reaction evidence="2">
        <text>Ni(II)-pyridinium-3,5-bisthiocarboxylate mononucleotide = pyridinium-3,5-bisthiocarboxylate mononucleotide + Ni(2+)</text>
        <dbReference type="Rhea" id="RHEA:54784"/>
        <dbReference type="ChEBI" id="CHEBI:49786"/>
        <dbReference type="ChEBI" id="CHEBI:137372"/>
        <dbReference type="ChEBI" id="CHEBI:137373"/>
        <dbReference type="EC" id="4.99.1.12"/>
    </reaction>
</comment>
<evidence type="ECO:0000313" key="4">
    <source>
        <dbReference type="Proteomes" id="UP000001683"/>
    </source>
</evidence>
<sequence length="395" mass="43600">MFLGTVVDLGASLEKIEASLKELPLPDFNLESEQVSYNGITGTSIHVRVPKENAHRHLKDILKLADEGPFNDNVIDNIHSLFHNLAQAEAKVHGTSPEKVHFHEVGALDSIIDIFGSAIGLDLLNINKIYSSPVHLGTGFIECEHGKIPVPAPATLELLSYKNVPVYSQGIQSELCTPTGASILSSLADGFGPYPEMNIIKTGYGAGKKQLEQPNLLRGILGTEVISNNSDKDLNNNSKEKLIHENCDRVFVLQANIDDMNPEFYTYLMEQAFEYGALDVFFTPTQMKKQRPGTLIEILSPPDKVNQLRELMLKGTTTLGVRSSLMERVKLTRHQDEVTTSLGKAVIKKGIKDGKVYNWAPEFESVKSLAAKHGLPIKEAYQIVCSEYQPNPNIP</sequence>
<gene>
    <name evidence="2" type="primary">larC</name>
    <name evidence="3" type="ordered locus">Nther_2864</name>
</gene>
<dbReference type="AlphaFoldDB" id="B2A3I2"/>
<dbReference type="STRING" id="457570.Nther_2864"/>
<dbReference type="GO" id="GO:0016829">
    <property type="term" value="F:lyase activity"/>
    <property type="evidence" value="ECO:0007669"/>
    <property type="project" value="UniProtKB-UniRule"/>
</dbReference>
<comment type="similarity">
    <text evidence="2">Belongs to the LarC family.</text>
</comment>
<comment type="function">
    <text evidence="2">Involved in the biosynthesis of a nickel-pincer cofactor ((SCS)Ni(II) pincer complex). Binds Ni(2+), and functions in nickel delivery to pyridinium-3,5-bisthiocarboxylic acid mononucleotide (P2TMN), to form the mature cofactor. Is thus probably required for the activation of nickel-pincer cofactor-dependent enzymes.</text>
</comment>
<dbReference type="PANTHER" id="PTHR36566:SF1">
    <property type="entry name" value="PYRIDINIUM-3,5-BISTHIOCARBOXYLIC ACID MONONUCLEOTIDE NICKEL INSERTION PROTEIN"/>
    <property type="match status" value="1"/>
</dbReference>
<keyword evidence="1 2" id="KW-0533">Nickel</keyword>
<dbReference type="Pfam" id="PF01969">
    <property type="entry name" value="Ni_insertion"/>
    <property type="match status" value="1"/>
</dbReference>
<dbReference type="HOGENOM" id="CLU_028523_2_1_9"/>
<dbReference type="KEGG" id="nth:Nther_2864"/>
<reference evidence="3 4" key="1">
    <citation type="submission" date="2008-04" db="EMBL/GenBank/DDBJ databases">
        <title>Complete sequence of chromosome of Natranaerobius thermophilus JW/NM-WN-LF.</title>
        <authorList>
            <consortium name="US DOE Joint Genome Institute"/>
            <person name="Copeland A."/>
            <person name="Lucas S."/>
            <person name="Lapidus A."/>
            <person name="Glavina del Rio T."/>
            <person name="Dalin E."/>
            <person name="Tice H."/>
            <person name="Bruce D."/>
            <person name="Goodwin L."/>
            <person name="Pitluck S."/>
            <person name="Chertkov O."/>
            <person name="Brettin T."/>
            <person name="Detter J.C."/>
            <person name="Han C."/>
            <person name="Kuske C.R."/>
            <person name="Schmutz J."/>
            <person name="Larimer F."/>
            <person name="Land M."/>
            <person name="Hauser L."/>
            <person name="Kyrpides N."/>
            <person name="Lykidis A."/>
            <person name="Mesbah N.M."/>
            <person name="Wiegel J."/>
        </authorList>
    </citation>
    <scope>NUCLEOTIDE SEQUENCE [LARGE SCALE GENOMIC DNA]</scope>
    <source>
        <strain evidence="4">ATCC BAA-1301 / DSM 18059 / JW/NM-WN-LF</strain>
    </source>
</reference>
<dbReference type="GO" id="GO:0051604">
    <property type="term" value="P:protein maturation"/>
    <property type="evidence" value="ECO:0007669"/>
    <property type="project" value="UniProtKB-UniRule"/>
</dbReference>
<keyword evidence="2" id="KW-0456">Lyase</keyword>
<dbReference type="eggNOG" id="COG1641">
    <property type="taxonomic scope" value="Bacteria"/>
</dbReference>
<dbReference type="Gene3D" id="3.10.20.300">
    <property type="entry name" value="mk0293 like domain"/>
    <property type="match status" value="1"/>
</dbReference>
<keyword evidence="4" id="KW-1185">Reference proteome</keyword>
<dbReference type="EC" id="4.99.1.12" evidence="2"/>
<dbReference type="InParanoid" id="B2A3I2"/>
<dbReference type="Proteomes" id="UP000001683">
    <property type="component" value="Chromosome"/>
</dbReference>
<dbReference type="Gene3D" id="3.30.70.1380">
    <property type="entry name" value="Transcriptional regulatory protein pf0864 domain like"/>
    <property type="match status" value="1"/>
</dbReference>
<organism evidence="3 4">
    <name type="scientific">Natranaerobius thermophilus (strain ATCC BAA-1301 / DSM 18059 / JW/NM-WN-LF)</name>
    <dbReference type="NCBI Taxonomy" id="457570"/>
    <lineage>
        <taxon>Bacteria</taxon>
        <taxon>Bacillati</taxon>
        <taxon>Bacillota</taxon>
        <taxon>Clostridia</taxon>
        <taxon>Natranaerobiales</taxon>
        <taxon>Natranaerobiaceae</taxon>
        <taxon>Natranaerobius</taxon>
    </lineage>
</organism>
<dbReference type="NCBIfam" id="TIGR00299">
    <property type="entry name" value="nickel pincer cofactor biosynthesis protein LarC"/>
    <property type="match status" value="1"/>
</dbReference>
<evidence type="ECO:0000256" key="1">
    <source>
        <dbReference type="ARBA" id="ARBA00022596"/>
    </source>
</evidence>
<dbReference type="EMBL" id="CP001034">
    <property type="protein sequence ID" value="ACB86411.1"/>
    <property type="molecule type" value="Genomic_DNA"/>
</dbReference>
<dbReference type="PANTHER" id="PTHR36566">
    <property type="entry name" value="NICKEL INSERTION PROTEIN-RELATED"/>
    <property type="match status" value="1"/>
</dbReference>
<name>B2A3I2_NATTJ</name>
<dbReference type="HAMAP" id="MF_01074">
    <property type="entry name" value="LarC"/>
    <property type="match status" value="1"/>
</dbReference>
<dbReference type="InterPro" id="IPR002822">
    <property type="entry name" value="Ni_insertion"/>
</dbReference>
<dbReference type="GO" id="GO:0016151">
    <property type="term" value="F:nickel cation binding"/>
    <property type="evidence" value="ECO:0007669"/>
    <property type="project" value="UniProtKB-UniRule"/>
</dbReference>
<proteinExistence type="inferred from homology"/>
<accession>B2A3I2</accession>
<protein>
    <recommendedName>
        <fullName evidence="2">Pyridinium-3,5-bisthiocarboxylic acid mononucleotide nickel insertion protein</fullName>
        <shortName evidence="2">P2TMN nickel insertion protein</shortName>
        <ecNumber evidence="2">4.99.1.12</ecNumber>
    </recommendedName>
    <alternativeName>
        <fullName evidence="2">Nickel-pincer cofactor biosynthesis protein LarC</fullName>
    </alternativeName>
</protein>